<organism evidence="1 2">
    <name type="scientific">Candidatus Iainarchaeum sp</name>
    <dbReference type="NCBI Taxonomy" id="3101447"/>
    <lineage>
        <taxon>Archaea</taxon>
        <taxon>Candidatus Iainarchaeota</taxon>
        <taxon>Candidatus Iainarchaeia</taxon>
        <taxon>Candidatus Iainarchaeales</taxon>
        <taxon>Candidatus Iainarchaeaceae</taxon>
        <taxon>Candidatus Iainarchaeum</taxon>
    </lineage>
</organism>
<gene>
    <name evidence="1" type="ORF">HA254_02525</name>
</gene>
<protein>
    <recommendedName>
        <fullName evidence="3">AbiEi antitoxin C-terminal domain-containing protein</fullName>
    </recommendedName>
</protein>
<evidence type="ECO:0008006" key="3">
    <source>
        <dbReference type="Google" id="ProtNLM"/>
    </source>
</evidence>
<evidence type="ECO:0000313" key="2">
    <source>
        <dbReference type="Proteomes" id="UP000565078"/>
    </source>
</evidence>
<evidence type="ECO:0000313" key="1">
    <source>
        <dbReference type="EMBL" id="HIH09523.1"/>
    </source>
</evidence>
<accession>A0A7J4IVH1</accession>
<dbReference type="EMBL" id="DUGC01000046">
    <property type="protein sequence ID" value="HIH09523.1"/>
    <property type="molecule type" value="Genomic_DNA"/>
</dbReference>
<name>A0A7J4IVH1_9ARCH</name>
<dbReference type="Proteomes" id="UP000565078">
    <property type="component" value="Unassembled WGS sequence"/>
</dbReference>
<dbReference type="AlphaFoldDB" id="A0A7J4IVH1"/>
<comment type="caution">
    <text evidence="1">The sequence shown here is derived from an EMBL/GenBank/DDBJ whole genome shotgun (WGS) entry which is preliminary data.</text>
</comment>
<reference evidence="2" key="1">
    <citation type="journal article" date="2020" name="bioRxiv">
        <title>A rank-normalized archaeal taxonomy based on genome phylogeny resolves widespread incomplete and uneven classifications.</title>
        <authorList>
            <person name="Rinke C."/>
            <person name="Chuvochina M."/>
            <person name="Mussig A.J."/>
            <person name="Chaumeil P.-A."/>
            <person name="Waite D.W."/>
            <person name="Whitman W.B."/>
            <person name="Parks D.H."/>
            <person name="Hugenholtz P."/>
        </authorList>
    </citation>
    <scope>NUCLEOTIDE SEQUENCE [LARGE SCALE GENOMIC DNA]</scope>
</reference>
<proteinExistence type="predicted"/>
<sequence length="166" mass="20048">MAGLSGKELEVVSFLELNDKFFFTRSDIKRFFSNYNELTVFLYNLRKKGRIIKLTRSKYYLVPVKAYNGHWSEHPFILVDEIFDGKNYFISGFAAAHYWKLIDQIPARTEVYCMRRSGAKEFFHHRIVFKRLRKHRIKDFERKEIKGHRFNIATKEAIKKWLESRE</sequence>